<keyword evidence="7" id="KW-1185">Reference proteome</keyword>
<dbReference type="EMBL" id="MU004416">
    <property type="protein sequence ID" value="KAF2651816.1"/>
    <property type="molecule type" value="Genomic_DNA"/>
</dbReference>
<evidence type="ECO:0000313" key="6">
    <source>
        <dbReference type="EMBL" id="KAF2651816.1"/>
    </source>
</evidence>
<dbReference type="OrthoDB" id="2382073at2759"/>
<dbReference type="GO" id="GO:0008483">
    <property type="term" value="F:transaminase activity"/>
    <property type="evidence" value="ECO:0007669"/>
    <property type="project" value="UniProtKB-KW"/>
</dbReference>
<evidence type="ECO:0000256" key="4">
    <source>
        <dbReference type="ARBA" id="ARBA00022898"/>
    </source>
</evidence>
<protein>
    <submittedName>
        <fullName evidence="6">Putative aminotransferase</fullName>
    </submittedName>
</protein>
<dbReference type="SUPFAM" id="SSF53383">
    <property type="entry name" value="PLP-dependent transferases"/>
    <property type="match status" value="1"/>
</dbReference>
<keyword evidence="3 6" id="KW-0808">Transferase</keyword>
<proteinExistence type="inferred from homology"/>
<dbReference type="Proteomes" id="UP000799324">
    <property type="component" value="Unassembled WGS sequence"/>
</dbReference>
<dbReference type="InterPro" id="IPR015421">
    <property type="entry name" value="PyrdxlP-dep_Trfase_major"/>
</dbReference>
<dbReference type="Gene3D" id="3.90.1150.10">
    <property type="entry name" value="Aspartate Aminotransferase, domain 1"/>
    <property type="match status" value="1"/>
</dbReference>
<gene>
    <name evidence="6" type="ORF">K491DRAFT_606160</name>
</gene>
<evidence type="ECO:0000259" key="5">
    <source>
        <dbReference type="Pfam" id="PF00155"/>
    </source>
</evidence>
<reference evidence="6" key="1">
    <citation type="journal article" date="2020" name="Stud. Mycol.">
        <title>101 Dothideomycetes genomes: a test case for predicting lifestyles and emergence of pathogens.</title>
        <authorList>
            <person name="Haridas S."/>
            <person name="Albert R."/>
            <person name="Binder M."/>
            <person name="Bloem J."/>
            <person name="Labutti K."/>
            <person name="Salamov A."/>
            <person name="Andreopoulos B."/>
            <person name="Baker S."/>
            <person name="Barry K."/>
            <person name="Bills G."/>
            <person name="Bluhm B."/>
            <person name="Cannon C."/>
            <person name="Castanera R."/>
            <person name="Culley D."/>
            <person name="Daum C."/>
            <person name="Ezra D."/>
            <person name="Gonzalez J."/>
            <person name="Henrissat B."/>
            <person name="Kuo A."/>
            <person name="Liang C."/>
            <person name="Lipzen A."/>
            <person name="Lutzoni F."/>
            <person name="Magnuson J."/>
            <person name="Mondo S."/>
            <person name="Nolan M."/>
            <person name="Ohm R."/>
            <person name="Pangilinan J."/>
            <person name="Park H.-J."/>
            <person name="Ramirez L."/>
            <person name="Alfaro M."/>
            <person name="Sun H."/>
            <person name="Tritt A."/>
            <person name="Yoshinaga Y."/>
            <person name="Zwiers L.-H."/>
            <person name="Turgeon B."/>
            <person name="Goodwin S."/>
            <person name="Spatafora J."/>
            <person name="Crous P."/>
            <person name="Grigoriev I."/>
        </authorList>
    </citation>
    <scope>NUCLEOTIDE SEQUENCE</scope>
    <source>
        <strain evidence="6">CBS 122681</strain>
    </source>
</reference>
<name>A0A6A6SVR8_9PLEO</name>
<evidence type="ECO:0000256" key="2">
    <source>
        <dbReference type="ARBA" id="ARBA00010008"/>
    </source>
</evidence>
<dbReference type="InterPro" id="IPR015422">
    <property type="entry name" value="PyrdxlP-dep_Trfase_small"/>
</dbReference>
<evidence type="ECO:0000313" key="7">
    <source>
        <dbReference type="Proteomes" id="UP000799324"/>
    </source>
</evidence>
<dbReference type="InterPro" id="IPR050087">
    <property type="entry name" value="AON_synthase_class-II"/>
</dbReference>
<comment type="cofactor">
    <cofactor evidence="1">
        <name>pyridoxal 5'-phosphate</name>
        <dbReference type="ChEBI" id="CHEBI:597326"/>
    </cofactor>
</comment>
<dbReference type="GO" id="GO:0030170">
    <property type="term" value="F:pyridoxal phosphate binding"/>
    <property type="evidence" value="ECO:0007669"/>
    <property type="project" value="InterPro"/>
</dbReference>
<dbReference type="PANTHER" id="PTHR13693:SF77">
    <property type="entry name" value="8-AMINO-7-OXONONANOATE SYNTHASE"/>
    <property type="match status" value="1"/>
</dbReference>
<accession>A0A6A6SVR8</accession>
<dbReference type="Gene3D" id="3.40.640.10">
    <property type="entry name" value="Type I PLP-dependent aspartate aminotransferase-like (Major domain)"/>
    <property type="match status" value="1"/>
</dbReference>
<evidence type="ECO:0000256" key="3">
    <source>
        <dbReference type="ARBA" id="ARBA00022679"/>
    </source>
</evidence>
<sequence length="463" mass="51199">MEATPFLAGWIQNQRPRAMSSKNSTVFYRNLEETLDLRRKQRTCYTLKDSPWKYSDAVDFSSNDTLSLNNSGRLRSEFMKELASHPNLPVGSTGSRIMDGNSEYIELVEREISRFHGAESGLIFGSGFEANMAVLAAVPRPGDAIVYDELVHASIHDGMLHSQALTRTPFRHNDPDVFYEVLESVRSSQPLVAQGKRCVIIAVESVYSMDGDICPLRELVTIANDVLPAGNAQFFIDEAHSTGVIGPSGAGLVNELGLEGEIAIRVHTFGKAMGSNGAIVLGNQTLKTAVTNLARPFIYTTAPSFPAIAAIRAAYKLVANEKTNAARAHVQDLVKYFFVKIGRDSIWEDAVARGILSVPLADDWEDAPLHSHIVPIRTRDSYSYYLMFHLQLNKLCVFPVEYPTVPKGQGRVRLAFHADNTKEDVDTLISTICEWAKEMMKIEDDDTAGEKVPSAARLVYTLI</sequence>
<dbReference type="GO" id="GO:0009102">
    <property type="term" value="P:biotin biosynthetic process"/>
    <property type="evidence" value="ECO:0007669"/>
    <property type="project" value="TreeGrafter"/>
</dbReference>
<organism evidence="6 7">
    <name type="scientific">Lophiostoma macrostomum CBS 122681</name>
    <dbReference type="NCBI Taxonomy" id="1314788"/>
    <lineage>
        <taxon>Eukaryota</taxon>
        <taxon>Fungi</taxon>
        <taxon>Dikarya</taxon>
        <taxon>Ascomycota</taxon>
        <taxon>Pezizomycotina</taxon>
        <taxon>Dothideomycetes</taxon>
        <taxon>Pleosporomycetidae</taxon>
        <taxon>Pleosporales</taxon>
        <taxon>Lophiostomataceae</taxon>
        <taxon>Lophiostoma</taxon>
    </lineage>
</organism>
<dbReference type="AlphaFoldDB" id="A0A6A6SVR8"/>
<dbReference type="InterPro" id="IPR004839">
    <property type="entry name" value="Aminotransferase_I/II_large"/>
</dbReference>
<dbReference type="Pfam" id="PF00155">
    <property type="entry name" value="Aminotran_1_2"/>
    <property type="match status" value="1"/>
</dbReference>
<keyword evidence="4" id="KW-0663">Pyridoxal phosphate</keyword>
<evidence type="ECO:0000256" key="1">
    <source>
        <dbReference type="ARBA" id="ARBA00001933"/>
    </source>
</evidence>
<feature type="domain" description="Aminotransferase class I/classII large" evidence="5">
    <location>
        <begin position="56"/>
        <end position="432"/>
    </location>
</feature>
<keyword evidence="6" id="KW-0032">Aminotransferase</keyword>
<dbReference type="InterPro" id="IPR015424">
    <property type="entry name" value="PyrdxlP-dep_Trfase"/>
</dbReference>
<dbReference type="PANTHER" id="PTHR13693">
    <property type="entry name" value="CLASS II AMINOTRANSFERASE/8-AMINO-7-OXONONANOATE SYNTHASE"/>
    <property type="match status" value="1"/>
</dbReference>
<comment type="similarity">
    <text evidence="2">Belongs to the class-II pyridoxal-phosphate-dependent aminotransferase family. BioF subfamily.</text>
</comment>